<dbReference type="SUPFAM" id="SSF55797">
    <property type="entry name" value="PR-1-like"/>
    <property type="match status" value="1"/>
</dbReference>
<feature type="domain" description="SCP" evidence="1">
    <location>
        <begin position="42"/>
        <end position="159"/>
    </location>
</feature>
<dbReference type="InterPro" id="IPR035940">
    <property type="entry name" value="CAP_sf"/>
</dbReference>
<dbReference type="Proteomes" id="UP000177195">
    <property type="component" value="Unassembled WGS sequence"/>
</dbReference>
<organism evidence="2 3">
    <name type="scientific">Candidatus Nomurabacteria bacterium RIFCSPLOWO2_02_FULL_42_17</name>
    <dbReference type="NCBI Taxonomy" id="1801789"/>
    <lineage>
        <taxon>Bacteria</taxon>
        <taxon>Candidatus Nomuraibacteriota</taxon>
    </lineage>
</organism>
<comment type="caution">
    <text evidence="2">The sequence shown here is derived from an EMBL/GenBank/DDBJ whole genome shotgun (WGS) entry which is preliminary data.</text>
</comment>
<evidence type="ECO:0000259" key="1">
    <source>
        <dbReference type="Pfam" id="PF00188"/>
    </source>
</evidence>
<dbReference type="CDD" id="cd05379">
    <property type="entry name" value="CAP_bacterial"/>
    <property type="match status" value="1"/>
</dbReference>
<dbReference type="PANTHER" id="PTHR31157:SF1">
    <property type="entry name" value="SCP DOMAIN-CONTAINING PROTEIN"/>
    <property type="match status" value="1"/>
</dbReference>
<dbReference type="AlphaFoldDB" id="A0A1F6XUJ2"/>
<reference evidence="2 3" key="1">
    <citation type="journal article" date="2016" name="Nat. Commun.">
        <title>Thousands of microbial genomes shed light on interconnected biogeochemical processes in an aquifer system.</title>
        <authorList>
            <person name="Anantharaman K."/>
            <person name="Brown C.T."/>
            <person name="Hug L.A."/>
            <person name="Sharon I."/>
            <person name="Castelle C.J."/>
            <person name="Probst A.J."/>
            <person name="Thomas B.C."/>
            <person name="Singh A."/>
            <person name="Wilkins M.J."/>
            <person name="Karaoz U."/>
            <person name="Brodie E.L."/>
            <person name="Williams K.H."/>
            <person name="Hubbard S.S."/>
            <person name="Banfield J.F."/>
        </authorList>
    </citation>
    <scope>NUCLEOTIDE SEQUENCE [LARGE SCALE GENOMIC DNA]</scope>
</reference>
<dbReference type="PANTHER" id="PTHR31157">
    <property type="entry name" value="SCP DOMAIN-CONTAINING PROTEIN"/>
    <property type="match status" value="1"/>
</dbReference>
<protein>
    <recommendedName>
        <fullName evidence="1">SCP domain-containing protein</fullName>
    </recommendedName>
</protein>
<evidence type="ECO:0000313" key="3">
    <source>
        <dbReference type="Proteomes" id="UP000177195"/>
    </source>
</evidence>
<dbReference type="Pfam" id="PF00188">
    <property type="entry name" value="CAP"/>
    <property type="match status" value="1"/>
</dbReference>
<dbReference type="InterPro" id="IPR014044">
    <property type="entry name" value="CAP_dom"/>
</dbReference>
<evidence type="ECO:0000313" key="2">
    <source>
        <dbReference type="EMBL" id="OGI97791.1"/>
    </source>
</evidence>
<dbReference type="EMBL" id="MFVN01000001">
    <property type="protein sequence ID" value="OGI97791.1"/>
    <property type="molecule type" value="Genomic_DNA"/>
</dbReference>
<gene>
    <name evidence="2" type="ORF">A3I25_02545</name>
</gene>
<sequence length="218" mass="24199">MKKLIIATIVLTGLIVGMATSIQDRLVLRSDSWAAVVKSALVDLTNKNRIAQKIPFLKINPVLEQAAALKAQDMSQKGYFAHVSPEGKTPWYWLDQVKYDYTYAGENLAINFFDSKEVADAWMKSPAHRANMVNKNFKEIGIALARGIYQNQETVFVVQFFATPVKASISSASIPVKIQKSNLSSVAIKSLSWLSDPFTKNQVEIPQDGQNASVEKSF</sequence>
<dbReference type="Gene3D" id="3.40.33.10">
    <property type="entry name" value="CAP"/>
    <property type="match status" value="1"/>
</dbReference>
<name>A0A1F6XUJ2_9BACT</name>
<proteinExistence type="predicted"/>
<accession>A0A1F6XUJ2</accession>